<dbReference type="SUPFAM" id="SSF57850">
    <property type="entry name" value="RING/U-box"/>
    <property type="match status" value="1"/>
</dbReference>
<dbReference type="Pfam" id="PF13445">
    <property type="entry name" value="zf-RING_UBOX"/>
    <property type="match status" value="1"/>
</dbReference>
<organism evidence="5 6">
    <name type="scientific">Trichonephila inaurata madagascariensis</name>
    <dbReference type="NCBI Taxonomy" id="2747483"/>
    <lineage>
        <taxon>Eukaryota</taxon>
        <taxon>Metazoa</taxon>
        <taxon>Ecdysozoa</taxon>
        <taxon>Arthropoda</taxon>
        <taxon>Chelicerata</taxon>
        <taxon>Arachnida</taxon>
        <taxon>Araneae</taxon>
        <taxon>Araneomorphae</taxon>
        <taxon>Entelegynae</taxon>
        <taxon>Araneoidea</taxon>
        <taxon>Nephilidae</taxon>
        <taxon>Trichonephila</taxon>
        <taxon>Trichonephila inaurata</taxon>
    </lineage>
</organism>
<reference evidence="5" key="1">
    <citation type="submission" date="2020-08" db="EMBL/GenBank/DDBJ databases">
        <title>Multicomponent nature underlies the extraordinary mechanical properties of spider dragline silk.</title>
        <authorList>
            <person name="Kono N."/>
            <person name="Nakamura H."/>
            <person name="Mori M."/>
            <person name="Yoshida Y."/>
            <person name="Ohtoshi R."/>
            <person name="Malay A.D."/>
            <person name="Moran D.A.P."/>
            <person name="Tomita M."/>
            <person name="Numata K."/>
            <person name="Arakawa K."/>
        </authorList>
    </citation>
    <scope>NUCLEOTIDE SEQUENCE</scope>
</reference>
<keyword evidence="1" id="KW-0479">Metal-binding</keyword>
<evidence type="ECO:0000313" key="6">
    <source>
        <dbReference type="Proteomes" id="UP000886998"/>
    </source>
</evidence>
<name>A0A8X7BSG1_9ARAC</name>
<feature type="domain" description="Zinc finger RING-type eukaryotic" evidence="4">
    <location>
        <begin position="86"/>
        <end position="112"/>
    </location>
</feature>
<dbReference type="GO" id="GO:0008270">
    <property type="term" value="F:zinc ion binding"/>
    <property type="evidence" value="ECO:0007669"/>
    <property type="project" value="UniProtKB-KW"/>
</dbReference>
<evidence type="ECO:0000259" key="4">
    <source>
        <dbReference type="Pfam" id="PF13445"/>
    </source>
</evidence>
<keyword evidence="3" id="KW-0862">Zinc</keyword>
<accession>A0A8X7BSG1</accession>
<dbReference type="EMBL" id="BMAV01002906">
    <property type="protein sequence ID" value="GFY42135.1"/>
    <property type="molecule type" value="Genomic_DNA"/>
</dbReference>
<protein>
    <recommendedName>
        <fullName evidence="4">Zinc finger RING-type eukaryotic domain-containing protein</fullName>
    </recommendedName>
</protein>
<proteinExistence type="predicted"/>
<dbReference type="AlphaFoldDB" id="A0A8X7BSG1"/>
<evidence type="ECO:0000256" key="1">
    <source>
        <dbReference type="ARBA" id="ARBA00022723"/>
    </source>
</evidence>
<dbReference type="Proteomes" id="UP000886998">
    <property type="component" value="Unassembled WGS sequence"/>
</dbReference>
<comment type="caution">
    <text evidence="5">The sequence shown here is derived from an EMBL/GenBank/DDBJ whole genome shotgun (WGS) entry which is preliminary data.</text>
</comment>
<dbReference type="InterPro" id="IPR027370">
    <property type="entry name" value="Znf-RING_euk"/>
</dbReference>
<dbReference type="InterPro" id="IPR013083">
    <property type="entry name" value="Znf_RING/FYVE/PHD"/>
</dbReference>
<dbReference type="OrthoDB" id="21204at2759"/>
<keyword evidence="2" id="KW-0863">Zinc-finger</keyword>
<sequence>MIELRNETKVLIVELLIKEAVKGKGAFIQALWTLNSKSKLYRLVYKVWKRYGTQNLTTCIQSAQAVLDGCYEEKWPDTVFQLPDSCPISLSPMLWPEKMHCGHVFHMRCLMQHLDMSMRGPIESTLHTVLSP</sequence>
<dbReference type="Gene3D" id="3.30.40.10">
    <property type="entry name" value="Zinc/RING finger domain, C3HC4 (zinc finger)"/>
    <property type="match status" value="1"/>
</dbReference>
<evidence type="ECO:0000256" key="2">
    <source>
        <dbReference type="ARBA" id="ARBA00022771"/>
    </source>
</evidence>
<evidence type="ECO:0000313" key="5">
    <source>
        <dbReference type="EMBL" id="GFY42135.1"/>
    </source>
</evidence>
<evidence type="ECO:0000256" key="3">
    <source>
        <dbReference type="ARBA" id="ARBA00022833"/>
    </source>
</evidence>
<gene>
    <name evidence="5" type="ORF">TNIN_261851</name>
</gene>
<keyword evidence="6" id="KW-1185">Reference proteome</keyword>